<dbReference type="Proteomes" id="UP000694930">
    <property type="component" value="Chromosome 10"/>
</dbReference>
<keyword evidence="2" id="KW-0804">Transcription</keyword>
<comment type="caution">
    <text evidence="3">Lacks conserved residue(s) required for the propagation of feature annotation.</text>
</comment>
<protein>
    <submittedName>
        <fullName evidence="6">DELLA protein GAI-like</fullName>
    </submittedName>
</protein>
<dbReference type="Pfam" id="PF03514">
    <property type="entry name" value="GRAS"/>
    <property type="match status" value="1"/>
</dbReference>
<feature type="region of interest" description="SAW" evidence="3">
    <location>
        <begin position="458"/>
        <end position="534"/>
    </location>
</feature>
<gene>
    <name evidence="6" type="primary">LOC107002315</name>
</gene>
<reference evidence="6" key="2">
    <citation type="submission" date="2025-08" db="UniProtKB">
        <authorList>
            <consortium name="RefSeq"/>
        </authorList>
    </citation>
    <scope>IDENTIFICATION</scope>
</reference>
<feature type="region of interest" description="Leucine repeat II (LRII)" evidence="3">
    <location>
        <begin position="317"/>
        <end position="349"/>
    </location>
</feature>
<sequence>MSSREISMDTIMEDEDSFVSNTNAIIYAASDISGWTHSLFSDNNIPNSSSSTSVDEHHQQISTAAGGGGKEDDSMTVSSSASSSWFNNNKQIDDHQEIRIFNVDFRSLCNNTCSGFESRGGLLPDTGRTVNGDASVLLVNIIVACAKADKKNYSCLADRLIRNIVLLVNIIVACAKADKKNYSCLADRLIRNIIRRFEVAQFGGAMKKVATHFADAFDNKIHRLIPQDIVGLSYNHTSFYGNCLFLKFAHFTANQSILEAFANFNRVHVIDFSFNQGLQWQALLQALALRPGGPPAFRLSGISVQPMSDDGSDPLQEVGFKLAQFAESIGVEFEFCGFMAYALADLEASMLNIRPSNEEAVAVNSVFELQPLFSIPGAIEKVMDLIKQIEPKIVTITEQEVNHNGRVFSSRIIEASRYYSTMFDFLENLESISPNNLDTVMEKQCLDVMVSEIYNLVACEGTKRIVRSGTLGQWLVRIYSAGFNLVPLTSNTYKQGAMLLASFPNAEGYKVEVKDGSLMLSWNSLPLIANSTWRLCSQV</sequence>
<proteinExistence type="inferred from homology"/>
<keyword evidence="1" id="KW-0805">Transcription regulation</keyword>
<evidence type="ECO:0000313" key="5">
    <source>
        <dbReference type="Proteomes" id="UP000694930"/>
    </source>
</evidence>
<evidence type="ECO:0000256" key="4">
    <source>
        <dbReference type="SAM" id="MobiDB-lite"/>
    </source>
</evidence>
<feature type="short sequence motif" description="VHIID" evidence="3">
    <location>
        <begin position="267"/>
        <end position="271"/>
    </location>
</feature>
<name>A0ABM1UWK5_SOLPN</name>
<organism evidence="5 6">
    <name type="scientific">Solanum pennellii</name>
    <name type="common">Tomato</name>
    <name type="synonym">Lycopersicon pennellii</name>
    <dbReference type="NCBI Taxonomy" id="28526"/>
    <lineage>
        <taxon>Eukaryota</taxon>
        <taxon>Viridiplantae</taxon>
        <taxon>Streptophyta</taxon>
        <taxon>Embryophyta</taxon>
        <taxon>Tracheophyta</taxon>
        <taxon>Spermatophyta</taxon>
        <taxon>Magnoliopsida</taxon>
        <taxon>eudicotyledons</taxon>
        <taxon>Gunneridae</taxon>
        <taxon>Pentapetalae</taxon>
        <taxon>asterids</taxon>
        <taxon>lamiids</taxon>
        <taxon>Solanales</taxon>
        <taxon>Solanaceae</taxon>
        <taxon>Solanoideae</taxon>
        <taxon>Solaneae</taxon>
        <taxon>Solanum</taxon>
        <taxon>Solanum subgen. Lycopersicon</taxon>
    </lineage>
</organism>
<dbReference type="PANTHER" id="PTHR31636">
    <property type="entry name" value="OSJNBA0084A10.13 PROTEIN-RELATED"/>
    <property type="match status" value="1"/>
</dbReference>
<dbReference type="GeneID" id="107002315"/>
<dbReference type="PROSITE" id="PS50985">
    <property type="entry name" value="GRAS"/>
    <property type="match status" value="1"/>
</dbReference>
<feature type="region of interest" description="Disordered" evidence="4">
    <location>
        <begin position="47"/>
        <end position="82"/>
    </location>
</feature>
<evidence type="ECO:0000256" key="2">
    <source>
        <dbReference type="ARBA" id="ARBA00023163"/>
    </source>
</evidence>
<evidence type="ECO:0000313" key="6">
    <source>
        <dbReference type="RefSeq" id="XP_027767873.1"/>
    </source>
</evidence>
<evidence type="ECO:0000256" key="3">
    <source>
        <dbReference type="PROSITE-ProRule" id="PRU01191"/>
    </source>
</evidence>
<comment type="similarity">
    <text evidence="3">Belongs to the GRAS family.</text>
</comment>
<feature type="region of interest" description="VHIID" evidence="3">
    <location>
        <begin position="236"/>
        <end position="301"/>
    </location>
</feature>
<dbReference type="InterPro" id="IPR005202">
    <property type="entry name" value="TF_GRAS"/>
</dbReference>
<reference evidence="5" key="1">
    <citation type="journal article" date="2014" name="Nat. Genet.">
        <title>The genome of the stress-tolerant wild tomato species Solanum pennellii.</title>
        <authorList>
            <person name="Bolger A."/>
            <person name="Scossa F."/>
            <person name="Bolger M.E."/>
            <person name="Lanz C."/>
            <person name="Maumus F."/>
            <person name="Tohge T."/>
            <person name="Quesneville H."/>
            <person name="Alseekh S."/>
            <person name="Sorensen I."/>
            <person name="Lichtenstein G."/>
            <person name="Fich E.A."/>
            <person name="Conte M."/>
            <person name="Keller H."/>
            <person name="Schneeberger K."/>
            <person name="Schwacke R."/>
            <person name="Ofner I."/>
            <person name="Vrebalov J."/>
            <person name="Xu Y."/>
            <person name="Osorio S."/>
            <person name="Aflitos S.A."/>
            <person name="Schijlen E."/>
            <person name="Jimenez-Gomez J.M."/>
            <person name="Ryngajllo M."/>
            <person name="Kimura S."/>
            <person name="Kumar R."/>
            <person name="Koenig D."/>
            <person name="Headland L.R."/>
            <person name="Maloof J.N."/>
            <person name="Sinha N."/>
            <person name="van Ham R.C."/>
            <person name="Lankhorst R.K."/>
            <person name="Mao L."/>
            <person name="Vogel A."/>
            <person name="Arsova B."/>
            <person name="Panstruga R."/>
            <person name="Fei Z."/>
            <person name="Rose J.K."/>
            <person name="Zamir D."/>
            <person name="Carrari F."/>
            <person name="Giovannoni J.J."/>
            <person name="Weigel D."/>
            <person name="Usadel B."/>
            <person name="Fernie A.R."/>
        </authorList>
    </citation>
    <scope>NUCLEOTIDE SEQUENCE [LARGE SCALE GENOMIC DNA]</scope>
    <source>
        <strain evidence="5">cv. LA0716</strain>
    </source>
</reference>
<keyword evidence="5" id="KW-1185">Reference proteome</keyword>
<accession>A0ABM1UWK5</accession>
<evidence type="ECO:0000256" key="1">
    <source>
        <dbReference type="ARBA" id="ARBA00023015"/>
    </source>
</evidence>
<dbReference type="RefSeq" id="XP_027767873.1">
    <property type="nucleotide sequence ID" value="XM_027912072.1"/>
</dbReference>